<evidence type="ECO:0000256" key="1">
    <source>
        <dbReference type="ARBA" id="ARBA00022603"/>
    </source>
</evidence>
<accession>Q2Z099</accession>
<evidence type="ECO:0000259" key="3">
    <source>
        <dbReference type="Pfam" id="PF10017"/>
    </source>
</evidence>
<organism evidence="4">
    <name type="scientific">uncultured beta proteobacterium</name>
    <dbReference type="NCBI Taxonomy" id="86027"/>
    <lineage>
        <taxon>Bacteria</taxon>
        <taxon>Pseudomonadati</taxon>
        <taxon>Pseudomonadota</taxon>
        <taxon>Betaproteobacteria</taxon>
        <taxon>environmental samples</taxon>
    </lineage>
</organism>
<feature type="domain" description="Histidine-specific methyltransferase SAM-dependent" evidence="3">
    <location>
        <begin position="16"/>
        <end position="309"/>
    </location>
</feature>
<protein>
    <recommendedName>
        <fullName evidence="3">Histidine-specific methyltransferase SAM-dependent domain-containing protein</fullName>
    </recommendedName>
</protein>
<dbReference type="Gene3D" id="3.40.50.150">
    <property type="entry name" value="Vaccinia Virus protein VP39"/>
    <property type="match status" value="1"/>
</dbReference>
<dbReference type="InterPro" id="IPR029063">
    <property type="entry name" value="SAM-dependent_MTases_sf"/>
</dbReference>
<dbReference type="InterPro" id="IPR051128">
    <property type="entry name" value="EgtD_Methyltrsf_superfamily"/>
</dbReference>
<evidence type="ECO:0000313" key="4">
    <source>
        <dbReference type="EMBL" id="CAI78501.1"/>
    </source>
</evidence>
<dbReference type="InterPro" id="IPR035094">
    <property type="entry name" value="EgtD"/>
</dbReference>
<keyword evidence="1" id="KW-0489">Methyltransferase</keyword>
<dbReference type="InterPro" id="IPR019257">
    <property type="entry name" value="MeTrfase_dom"/>
</dbReference>
<sequence length="318" mass="35207">MSFRFLDLHHQRDDLRTDVLAGLAAHPKSIPPKYFYDESGCQLFEAICRQPEYTLTRTEHALMASRMPGIAAAIGAVDCVIEPGAGDCGKVRMLLDALRPSQLVVLDIAGRALAAAAEPLAHDHPGLAVTAIGMDFIHDLEAALPYVLAGRRLIYYPGSSIGNFSPDEAVALLKRFHRLAGSSGQLLIGFDLKKDPEHLHRAYNDAAGMTAAFNLNLLVRLNRELDADFDPTLFRHYAFYNPWHSRIEMHLVSLAEQTVTVANQRVHFDLGETLHTENSCKFRCDEFSAIAERAGWHLAGEWERDGFAVQLHGVGVNL</sequence>
<dbReference type="PIRSF" id="PIRSF018005">
    <property type="entry name" value="UCP018005"/>
    <property type="match status" value="1"/>
</dbReference>
<dbReference type="EMBL" id="AJ937761">
    <property type="protein sequence ID" value="CAI78501.1"/>
    <property type="molecule type" value="Genomic_DNA"/>
</dbReference>
<dbReference type="PANTHER" id="PTHR43397">
    <property type="entry name" value="ERGOTHIONEINE BIOSYNTHESIS PROTEIN 1"/>
    <property type="match status" value="1"/>
</dbReference>
<dbReference type="AlphaFoldDB" id="Q2Z099"/>
<evidence type="ECO:0000256" key="2">
    <source>
        <dbReference type="ARBA" id="ARBA00022679"/>
    </source>
</evidence>
<keyword evidence="2" id="KW-0808">Transferase</keyword>
<dbReference type="NCBIfam" id="TIGR03438">
    <property type="entry name" value="egtD_ergothio"/>
    <property type="match status" value="1"/>
</dbReference>
<reference evidence="4" key="1">
    <citation type="journal article" date="2005" name="Environ. Microbiol.">
        <title>Lateral gene transfer and phylogenetic assignment of environmental fosmid clones.</title>
        <authorList>
            <person name="Nesbo C.L."/>
            <person name="Boucher Y."/>
            <person name="Dlutek M."/>
            <person name="Doolittle F.W."/>
        </authorList>
    </citation>
    <scope>NUCLEOTIDE SEQUENCE</scope>
</reference>
<proteinExistence type="predicted"/>
<dbReference type="SUPFAM" id="SSF53335">
    <property type="entry name" value="S-adenosyl-L-methionine-dependent methyltransferases"/>
    <property type="match status" value="1"/>
</dbReference>
<name>Q2Z099_9PROT</name>
<dbReference type="PANTHER" id="PTHR43397:SF1">
    <property type="entry name" value="ERGOTHIONEINE BIOSYNTHESIS PROTEIN 1"/>
    <property type="match status" value="1"/>
</dbReference>
<dbReference type="Pfam" id="PF10017">
    <property type="entry name" value="Methyltransf_33"/>
    <property type="match status" value="1"/>
</dbReference>
<dbReference type="GO" id="GO:0008168">
    <property type="term" value="F:methyltransferase activity"/>
    <property type="evidence" value="ECO:0007669"/>
    <property type="project" value="UniProtKB-KW"/>
</dbReference>
<dbReference type="GO" id="GO:0032259">
    <property type="term" value="P:methylation"/>
    <property type="evidence" value="ECO:0007669"/>
    <property type="project" value="UniProtKB-KW"/>
</dbReference>
<dbReference type="InterPro" id="IPR017804">
    <property type="entry name" value="MeTrfase_EgtD-like"/>
</dbReference>